<keyword evidence="2" id="KW-0813">Transport</keyword>
<feature type="domain" description="Major facilitator superfamily (MFS) profile" evidence="7">
    <location>
        <begin position="8"/>
        <end position="443"/>
    </location>
</feature>
<dbReference type="Gene3D" id="1.20.1250.20">
    <property type="entry name" value="MFS general substrate transporter like domains"/>
    <property type="match status" value="1"/>
</dbReference>
<reference evidence="8 9" key="1">
    <citation type="journal article" date="2016" name="Int. J. Syst. Evol. Microbiol.">
        <title>Peptococcus simiae sp. nov., isolated from rhesus macaque faeces and emended description of the genus Peptococcus.</title>
        <authorList>
            <person name="Shkoporov A.N."/>
            <person name="Efimov B.A."/>
            <person name="Kondova I."/>
            <person name="Ouwerling B."/>
            <person name="Chaplin A.V."/>
            <person name="Shcherbakova V.A."/>
            <person name="Langermans J.A.M."/>
        </authorList>
    </citation>
    <scope>NUCLEOTIDE SEQUENCE [LARGE SCALE GENOMIC DNA]</scope>
    <source>
        <strain evidence="8 9">M108</strain>
    </source>
</reference>
<dbReference type="PROSITE" id="PS50850">
    <property type="entry name" value="MFS"/>
    <property type="match status" value="1"/>
</dbReference>
<dbReference type="InterPro" id="IPR036259">
    <property type="entry name" value="MFS_trans_sf"/>
</dbReference>
<feature type="transmembrane region" description="Helical" evidence="6">
    <location>
        <begin position="299"/>
        <end position="316"/>
    </location>
</feature>
<proteinExistence type="predicted"/>
<feature type="transmembrane region" description="Helical" evidence="6">
    <location>
        <begin position="74"/>
        <end position="93"/>
    </location>
</feature>
<evidence type="ECO:0000313" key="8">
    <source>
        <dbReference type="EMBL" id="MFM9414495.1"/>
    </source>
</evidence>
<organism evidence="8 9">
    <name type="scientific">Peptococcus simiae</name>
    <dbReference type="NCBI Taxonomy" id="1643805"/>
    <lineage>
        <taxon>Bacteria</taxon>
        <taxon>Bacillati</taxon>
        <taxon>Bacillota</taxon>
        <taxon>Clostridia</taxon>
        <taxon>Eubacteriales</taxon>
        <taxon>Peptococcaceae</taxon>
        <taxon>Peptococcus</taxon>
    </lineage>
</organism>
<dbReference type="EMBL" id="JBJUVG010000020">
    <property type="protein sequence ID" value="MFM9414495.1"/>
    <property type="molecule type" value="Genomic_DNA"/>
</dbReference>
<keyword evidence="5 6" id="KW-0472">Membrane</keyword>
<evidence type="ECO:0000256" key="1">
    <source>
        <dbReference type="ARBA" id="ARBA00004651"/>
    </source>
</evidence>
<feature type="transmembrane region" description="Helical" evidence="6">
    <location>
        <begin position="162"/>
        <end position="181"/>
    </location>
</feature>
<dbReference type="SUPFAM" id="SSF103473">
    <property type="entry name" value="MFS general substrate transporter"/>
    <property type="match status" value="1"/>
</dbReference>
<protein>
    <submittedName>
        <fullName evidence="8">MFS transporter</fullName>
    </submittedName>
</protein>
<feature type="transmembrane region" description="Helical" evidence="6">
    <location>
        <begin position="261"/>
        <end position="287"/>
    </location>
</feature>
<feature type="transmembrane region" description="Helical" evidence="6">
    <location>
        <begin position="132"/>
        <end position="156"/>
    </location>
</feature>
<feature type="transmembrane region" description="Helical" evidence="6">
    <location>
        <begin position="398"/>
        <end position="414"/>
    </location>
</feature>
<dbReference type="RefSeq" id="WP_408978100.1">
    <property type="nucleotide sequence ID" value="NZ_JBJUVG010000020.1"/>
</dbReference>
<evidence type="ECO:0000256" key="3">
    <source>
        <dbReference type="ARBA" id="ARBA00022692"/>
    </source>
</evidence>
<comment type="caution">
    <text evidence="8">The sequence shown here is derived from an EMBL/GenBank/DDBJ whole genome shotgun (WGS) entry which is preliminary data.</text>
</comment>
<keyword evidence="9" id="KW-1185">Reference proteome</keyword>
<dbReference type="Pfam" id="PF07690">
    <property type="entry name" value="MFS_1"/>
    <property type="match status" value="1"/>
</dbReference>
<dbReference type="PANTHER" id="PTHR42718">
    <property type="entry name" value="MAJOR FACILITATOR SUPERFAMILY MULTIDRUG TRANSPORTER MFSC"/>
    <property type="match status" value="1"/>
</dbReference>
<dbReference type="InterPro" id="IPR011701">
    <property type="entry name" value="MFS"/>
</dbReference>
<keyword evidence="3 6" id="KW-0812">Transmembrane</keyword>
<dbReference type="PANTHER" id="PTHR42718:SF9">
    <property type="entry name" value="MAJOR FACILITATOR SUPERFAMILY MULTIDRUG TRANSPORTER MFSC"/>
    <property type="match status" value="1"/>
</dbReference>
<sequence length="448" mass="48856">MKRRNIPVVTGLSLGVMLNPLNSSMIALALYSIQQDFALPLATVTWLVTAFYLASMVGQPLMGRLGDMAGHKRLFLFGLSLALLAALGGAWAPTFVFLLVMRIIQSLGTSPLFPCANATVNRVYEQEKGEMVALMATVNAAMAALGPSIGGLAIAWWSWQGIFLVNIPVILLALFLCWRFYPADETALRLDRRLLKEVDLPGVFFFTMTVLCLVGFILTLKDGGQWWILLTGLAALVFFWRRERRTAKPFIDLGLFRRYPMIGLSLVMNLLVNVYYYIIFFGLPLYLQTVMGFSAGKSGLIMLSCAGVSMLVGPPVGRYADRVGYERALAFGVLVLALTGVLFKVFFLGHGLGVIIALMAFSGLAYGALNVTVQLALMRHTPGDYTGMAIGLLQSSRYLGAIGSSVALAVMVHGDMTRGMFAGLLDMMMVAGLLLLALWALARRRHAV</sequence>
<evidence type="ECO:0000259" key="7">
    <source>
        <dbReference type="PROSITE" id="PS50850"/>
    </source>
</evidence>
<evidence type="ECO:0000313" key="9">
    <source>
        <dbReference type="Proteomes" id="UP001631949"/>
    </source>
</evidence>
<dbReference type="CDD" id="cd17321">
    <property type="entry name" value="MFS_MMR_MDR_like"/>
    <property type="match status" value="1"/>
</dbReference>
<feature type="transmembrane region" description="Helical" evidence="6">
    <location>
        <begin position="420"/>
        <end position="442"/>
    </location>
</feature>
<feature type="transmembrane region" description="Helical" evidence="6">
    <location>
        <begin position="328"/>
        <end position="348"/>
    </location>
</feature>
<dbReference type="Proteomes" id="UP001631949">
    <property type="component" value="Unassembled WGS sequence"/>
</dbReference>
<feature type="transmembrane region" description="Helical" evidence="6">
    <location>
        <begin position="224"/>
        <end position="240"/>
    </location>
</feature>
<feature type="transmembrane region" description="Helical" evidence="6">
    <location>
        <begin position="99"/>
        <end position="120"/>
    </location>
</feature>
<gene>
    <name evidence="8" type="ORF">ACKQTC_08960</name>
</gene>
<name>A0ABW9H1H8_9FIRM</name>
<keyword evidence="4 6" id="KW-1133">Transmembrane helix</keyword>
<evidence type="ECO:0000256" key="4">
    <source>
        <dbReference type="ARBA" id="ARBA00022989"/>
    </source>
</evidence>
<evidence type="ECO:0000256" key="2">
    <source>
        <dbReference type="ARBA" id="ARBA00022448"/>
    </source>
</evidence>
<evidence type="ECO:0000256" key="6">
    <source>
        <dbReference type="SAM" id="Phobius"/>
    </source>
</evidence>
<dbReference type="Gene3D" id="1.20.1720.10">
    <property type="entry name" value="Multidrug resistance protein D"/>
    <property type="match status" value="1"/>
</dbReference>
<feature type="transmembrane region" description="Helical" evidence="6">
    <location>
        <begin position="202"/>
        <end position="218"/>
    </location>
</feature>
<accession>A0ABW9H1H8</accession>
<evidence type="ECO:0000256" key="5">
    <source>
        <dbReference type="ARBA" id="ARBA00023136"/>
    </source>
</evidence>
<comment type="subcellular location">
    <subcellularLocation>
        <location evidence="1">Cell membrane</location>
        <topology evidence="1">Multi-pass membrane protein</topology>
    </subcellularLocation>
</comment>
<feature type="transmembrane region" description="Helical" evidence="6">
    <location>
        <begin position="37"/>
        <end position="54"/>
    </location>
</feature>
<dbReference type="InterPro" id="IPR020846">
    <property type="entry name" value="MFS_dom"/>
</dbReference>
<feature type="transmembrane region" description="Helical" evidence="6">
    <location>
        <begin position="354"/>
        <end position="377"/>
    </location>
</feature>
<feature type="transmembrane region" description="Helical" evidence="6">
    <location>
        <begin position="12"/>
        <end position="31"/>
    </location>
</feature>